<feature type="chain" id="PRO_5045949454" evidence="2">
    <location>
        <begin position="22"/>
        <end position="180"/>
    </location>
</feature>
<reference evidence="3 4" key="1">
    <citation type="submission" date="2024-09" db="EMBL/GenBank/DDBJ databases">
        <title>Rethinking Asexuality: The Enigmatic Case of Functional Sexual Genes in Lepraria (Stereocaulaceae).</title>
        <authorList>
            <person name="Doellman M."/>
            <person name="Sun Y."/>
            <person name="Barcenas-Pena A."/>
            <person name="Lumbsch H.T."/>
            <person name="Grewe F."/>
        </authorList>
    </citation>
    <scope>NUCLEOTIDE SEQUENCE [LARGE SCALE GENOMIC DNA]</scope>
    <source>
        <strain evidence="3 4">Mercado 3170</strain>
    </source>
</reference>
<gene>
    <name evidence="3" type="ORF">N7G274_007501</name>
</gene>
<feature type="region of interest" description="Disordered" evidence="1">
    <location>
        <begin position="148"/>
        <end position="180"/>
    </location>
</feature>
<evidence type="ECO:0000256" key="2">
    <source>
        <dbReference type="SAM" id="SignalP"/>
    </source>
</evidence>
<accession>A0ABR4A121</accession>
<dbReference type="Proteomes" id="UP001590950">
    <property type="component" value="Unassembled WGS sequence"/>
</dbReference>
<feature type="region of interest" description="Disordered" evidence="1">
    <location>
        <begin position="61"/>
        <end position="88"/>
    </location>
</feature>
<dbReference type="EMBL" id="JBEFKJ010000024">
    <property type="protein sequence ID" value="KAL2039642.1"/>
    <property type="molecule type" value="Genomic_DNA"/>
</dbReference>
<sequence>MAPLKSLVLASILALSATVTANHGPYMPLYARNFPSGTGAPYPSGTGTGYSYGTGTGVVPYPTGGSPGSGGSGSGPGSGPGGASVSEKAATCPLPTTVTTTTQVYVTVTVGGPPQAASTAGLSPPYSIPGGGVGPIGGTGTGTGVASTGVAQPTGTGAFGKRMEMRGLERKEKKRGHFWA</sequence>
<keyword evidence="4" id="KW-1185">Reference proteome</keyword>
<protein>
    <submittedName>
        <fullName evidence="3">Uncharacterized protein</fullName>
    </submittedName>
</protein>
<feature type="compositionally biased region" description="Basic and acidic residues" evidence="1">
    <location>
        <begin position="161"/>
        <end position="171"/>
    </location>
</feature>
<organism evidence="3 4">
    <name type="scientific">Stereocaulon virgatum</name>
    <dbReference type="NCBI Taxonomy" id="373712"/>
    <lineage>
        <taxon>Eukaryota</taxon>
        <taxon>Fungi</taxon>
        <taxon>Dikarya</taxon>
        <taxon>Ascomycota</taxon>
        <taxon>Pezizomycotina</taxon>
        <taxon>Lecanoromycetes</taxon>
        <taxon>OSLEUM clade</taxon>
        <taxon>Lecanoromycetidae</taxon>
        <taxon>Lecanorales</taxon>
        <taxon>Lecanorineae</taxon>
        <taxon>Stereocaulaceae</taxon>
        <taxon>Stereocaulon</taxon>
    </lineage>
</organism>
<proteinExistence type="predicted"/>
<feature type="compositionally biased region" description="Gly residues" evidence="1">
    <location>
        <begin position="65"/>
        <end position="82"/>
    </location>
</feature>
<name>A0ABR4A121_9LECA</name>
<evidence type="ECO:0000256" key="1">
    <source>
        <dbReference type="SAM" id="MobiDB-lite"/>
    </source>
</evidence>
<comment type="caution">
    <text evidence="3">The sequence shown here is derived from an EMBL/GenBank/DDBJ whole genome shotgun (WGS) entry which is preliminary data.</text>
</comment>
<evidence type="ECO:0000313" key="4">
    <source>
        <dbReference type="Proteomes" id="UP001590950"/>
    </source>
</evidence>
<feature type="signal peptide" evidence="2">
    <location>
        <begin position="1"/>
        <end position="21"/>
    </location>
</feature>
<evidence type="ECO:0000313" key="3">
    <source>
        <dbReference type="EMBL" id="KAL2039642.1"/>
    </source>
</evidence>
<keyword evidence="2" id="KW-0732">Signal</keyword>